<dbReference type="Proteomes" id="UP000738325">
    <property type="component" value="Unassembled WGS sequence"/>
</dbReference>
<accession>A0A9P6R481</accession>
<evidence type="ECO:0000313" key="1">
    <source>
        <dbReference type="EMBL" id="KAG0309789.1"/>
    </source>
</evidence>
<organism evidence="1 2">
    <name type="scientific">Dissophora globulifera</name>
    <dbReference type="NCBI Taxonomy" id="979702"/>
    <lineage>
        <taxon>Eukaryota</taxon>
        <taxon>Fungi</taxon>
        <taxon>Fungi incertae sedis</taxon>
        <taxon>Mucoromycota</taxon>
        <taxon>Mortierellomycotina</taxon>
        <taxon>Mortierellomycetes</taxon>
        <taxon>Mortierellales</taxon>
        <taxon>Mortierellaceae</taxon>
        <taxon>Dissophora</taxon>
    </lineage>
</organism>
<protein>
    <submittedName>
        <fullName evidence="1">Uncharacterized protein</fullName>
    </submittedName>
</protein>
<dbReference type="OrthoDB" id="10500497at2759"/>
<gene>
    <name evidence="1" type="ORF">BGZ99_000772</name>
</gene>
<name>A0A9P6R481_9FUNG</name>
<dbReference type="AlphaFoldDB" id="A0A9P6R481"/>
<keyword evidence="2" id="KW-1185">Reference proteome</keyword>
<proteinExistence type="predicted"/>
<reference evidence="1" key="1">
    <citation type="journal article" date="2020" name="Fungal Divers.">
        <title>Resolving the Mortierellaceae phylogeny through synthesis of multi-gene phylogenetics and phylogenomics.</title>
        <authorList>
            <person name="Vandepol N."/>
            <person name="Liber J."/>
            <person name="Desiro A."/>
            <person name="Na H."/>
            <person name="Kennedy M."/>
            <person name="Barry K."/>
            <person name="Grigoriev I.V."/>
            <person name="Miller A.N."/>
            <person name="O'Donnell K."/>
            <person name="Stajich J.E."/>
            <person name="Bonito G."/>
        </authorList>
    </citation>
    <scope>NUCLEOTIDE SEQUENCE</scope>
    <source>
        <strain evidence="1">REB-010B</strain>
    </source>
</reference>
<sequence length="152" mass="17058">MRPLNTNKVYSVKAKTNNTGDQLRGLRFKKCHHMFLDRSIYGVDVDLTGDVVIQFNAMNGGNMVQCDGSVYDVLIAGKTLRYINTEGRESQLFTEDDNAYFGEQLRCVVVDYGEYFMLQISGMGSFVGVEKFDSGWYLSVSSQSNAALFSIQ</sequence>
<dbReference type="EMBL" id="JAAAIP010001167">
    <property type="protein sequence ID" value="KAG0309789.1"/>
    <property type="molecule type" value="Genomic_DNA"/>
</dbReference>
<comment type="caution">
    <text evidence="1">The sequence shown here is derived from an EMBL/GenBank/DDBJ whole genome shotgun (WGS) entry which is preliminary data.</text>
</comment>
<evidence type="ECO:0000313" key="2">
    <source>
        <dbReference type="Proteomes" id="UP000738325"/>
    </source>
</evidence>